<gene>
    <name evidence="1" type="ORF">KM92DES2_20253</name>
</gene>
<evidence type="ECO:0000313" key="1">
    <source>
        <dbReference type="EMBL" id="SBW11952.1"/>
    </source>
</evidence>
<name>A0A212KJX2_9BACT</name>
<sequence length="89" mass="10141">MRQQPQGCCRMLLPNGKAKNHLASDAPDAPLQDAPLPCRWDQQFEKLPPFAENIHFPALEACLFLKCGLKEQFIFCGPWSRAVPHRRRG</sequence>
<accession>A0A212KJX2</accession>
<proteinExistence type="predicted"/>
<dbReference type="EMBL" id="FLUP01000002">
    <property type="protein sequence ID" value="SBW11952.1"/>
    <property type="molecule type" value="Genomic_DNA"/>
</dbReference>
<organism evidence="1">
    <name type="scientific">uncultured Desulfovibrio sp</name>
    <dbReference type="NCBI Taxonomy" id="167968"/>
    <lineage>
        <taxon>Bacteria</taxon>
        <taxon>Pseudomonadati</taxon>
        <taxon>Thermodesulfobacteriota</taxon>
        <taxon>Desulfovibrionia</taxon>
        <taxon>Desulfovibrionales</taxon>
        <taxon>Desulfovibrionaceae</taxon>
        <taxon>Desulfovibrio</taxon>
        <taxon>environmental samples</taxon>
    </lineage>
</organism>
<protein>
    <submittedName>
        <fullName evidence="1">Uncharacterized protein</fullName>
    </submittedName>
</protein>
<reference evidence="1" key="1">
    <citation type="submission" date="2016-04" db="EMBL/GenBank/DDBJ databases">
        <authorList>
            <person name="Evans L.H."/>
            <person name="Alamgir A."/>
            <person name="Owens N."/>
            <person name="Weber N.D."/>
            <person name="Virtaneva K."/>
            <person name="Barbian K."/>
            <person name="Babar A."/>
            <person name="Rosenke K."/>
        </authorList>
    </citation>
    <scope>NUCLEOTIDE SEQUENCE</scope>
    <source>
        <strain evidence="1">92-2</strain>
    </source>
</reference>
<dbReference type="AlphaFoldDB" id="A0A212KJX2"/>